<feature type="transmembrane region" description="Helical" evidence="8">
    <location>
        <begin position="143"/>
        <end position="166"/>
    </location>
</feature>
<dbReference type="Pfam" id="PF03547">
    <property type="entry name" value="Mem_trans"/>
    <property type="match status" value="1"/>
</dbReference>
<keyword evidence="10" id="KW-1185">Reference proteome</keyword>
<feature type="transmembrane region" description="Helical" evidence="8">
    <location>
        <begin position="53"/>
        <end position="75"/>
    </location>
</feature>
<feature type="transmembrane region" description="Helical" evidence="8">
    <location>
        <begin position="116"/>
        <end position="136"/>
    </location>
</feature>
<comment type="caution">
    <text evidence="9">The sequence shown here is derived from an EMBL/GenBank/DDBJ whole genome shotgun (WGS) entry which is preliminary data.</text>
</comment>
<dbReference type="InterPro" id="IPR004776">
    <property type="entry name" value="Mem_transp_PIN-like"/>
</dbReference>
<dbReference type="STRING" id="3775.A0A1Q3C886"/>
<keyword evidence="5 8" id="KW-1133">Transmembrane helix</keyword>
<accession>A0A1Q3C886</accession>
<evidence type="ECO:0000256" key="5">
    <source>
        <dbReference type="ARBA" id="ARBA00022989"/>
    </source>
</evidence>
<evidence type="ECO:0000256" key="2">
    <source>
        <dbReference type="ARBA" id="ARBA00009177"/>
    </source>
</evidence>
<dbReference type="GO" id="GO:0009734">
    <property type="term" value="P:auxin-activated signaling pathway"/>
    <property type="evidence" value="ECO:0007669"/>
    <property type="project" value="UniProtKB-KW"/>
</dbReference>
<dbReference type="GO" id="GO:0005783">
    <property type="term" value="C:endoplasmic reticulum"/>
    <property type="evidence" value="ECO:0007669"/>
    <property type="project" value="TreeGrafter"/>
</dbReference>
<feature type="non-terminal residue" evidence="9">
    <location>
        <position position="1"/>
    </location>
</feature>
<comment type="subcellular location">
    <subcellularLocation>
        <location evidence="1">Membrane</location>
        <topology evidence="1">Multi-pass membrane protein</topology>
    </subcellularLocation>
</comment>
<dbReference type="OrthoDB" id="2133778at2759"/>
<keyword evidence="3" id="KW-0813">Transport</keyword>
<sequence length="169" mass="18132">TRSTRKVKTKLILLTMGRKLMGNPNRHATLAALIWASIQFRWGVKLPEIIDKSTLILSSGGLRMAMFSIACLFMASQPSILACGTQMAVVAIVLKFIAGPALMAASYLAIGLIGELFRVAIVQAALPQGIVPFVFAKYNVHPALLGTGVIFGMLIALPIALAYYFLLGL</sequence>
<evidence type="ECO:0000256" key="1">
    <source>
        <dbReference type="ARBA" id="ARBA00004141"/>
    </source>
</evidence>
<dbReference type="InterPro" id="IPR051107">
    <property type="entry name" value="Auxin_Efflux_Carrier"/>
</dbReference>
<evidence type="ECO:0000256" key="4">
    <source>
        <dbReference type="ARBA" id="ARBA00022692"/>
    </source>
</evidence>
<keyword evidence="7" id="KW-0927">Auxin signaling pathway</keyword>
<organism evidence="9 10">
    <name type="scientific">Cephalotus follicularis</name>
    <name type="common">Albany pitcher plant</name>
    <dbReference type="NCBI Taxonomy" id="3775"/>
    <lineage>
        <taxon>Eukaryota</taxon>
        <taxon>Viridiplantae</taxon>
        <taxon>Streptophyta</taxon>
        <taxon>Embryophyta</taxon>
        <taxon>Tracheophyta</taxon>
        <taxon>Spermatophyta</taxon>
        <taxon>Magnoliopsida</taxon>
        <taxon>eudicotyledons</taxon>
        <taxon>Gunneridae</taxon>
        <taxon>Pentapetalae</taxon>
        <taxon>rosids</taxon>
        <taxon>fabids</taxon>
        <taxon>Oxalidales</taxon>
        <taxon>Cephalotaceae</taxon>
        <taxon>Cephalotus</taxon>
    </lineage>
</organism>
<evidence type="ECO:0000313" key="10">
    <source>
        <dbReference type="Proteomes" id="UP000187406"/>
    </source>
</evidence>
<reference evidence="10" key="1">
    <citation type="submission" date="2016-04" db="EMBL/GenBank/DDBJ databases">
        <title>Cephalotus genome sequencing.</title>
        <authorList>
            <person name="Fukushima K."/>
            <person name="Hasebe M."/>
            <person name="Fang X."/>
        </authorList>
    </citation>
    <scope>NUCLEOTIDE SEQUENCE [LARGE SCALE GENOMIC DNA]</scope>
    <source>
        <strain evidence="10">cv. St1</strain>
    </source>
</reference>
<feature type="transmembrane region" description="Helical" evidence="8">
    <location>
        <begin position="87"/>
        <end position="110"/>
    </location>
</feature>
<protein>
    <submittedName>
        <fullName evidence="9">Mem_trans domain-containing protein</fullName>
    </submittedName>
</protein>
<keyword evidence="6 8" id="KW-0472">Membrane</keyword>
<evidence type="ECO:0000256" key="3">
    <source>
        <dbReference type="ARBA" id="ARBA00022448"/>
    </source>
</evidence>
<evidence type="ECO:0000313" key="9">
    <source>
        <dbReference type="EMBL" id="GAV76485.1"/>
    </source>
</evidence>
<evidence type="ECO:0000256" key="8">
    <source>
        <dbReference type="SAM" id="Phobius"/>
    </source>
</evidence>
<dbReference type="GO" id="GO:0009926">
    <property type="term" value="P:auxin polar transport"/>
    <property type="evidence" value="ECO:0007669"/>
    <property type="project" value="TreeGrafter"/>
</dbReference>
<dbReference type="GO" id="GO:0010329">
    <property type="term" value="F:auxin efflux transmembrane transporter activity"/>
    <property type="evidence" value="ECO:0007669"/>
    <property type="project" value="TreeGrafter"/>
</dbReference>
<dbReference type="AlphaFoldDB" id="A0A1Q3C886"/>
<evidence type="ECO:0000256" key="6">
    <source>
        <dbReference type="ARBA" id="ARBA00023136"/>
    </source>
</evidence>
<dbReference type="PANTHER" id="PTHR31752">
    <property type="entry name" value="AUXIN EFFLUX CARRIER COMPONENT 1B-RELATED"/>
    <property type="match status" value="1"/>
</dbReference>
<dbReference type="GO" id="GO:0005886">
    <property type="term" value="C:plasma membrane"/>
    <property type="evidence" value="ECO:0007669"/>
    <property type="project" value="TreeGrafter"/>
</dbReference>
<dbReference type="InParanoid" id="A0A1Q3C886"/>
<comment type="similarity">
    <text evidence="2">Belongs to the auxin efflux carrier (TC 2.A.69.1) family.</text>
</comment>
<dbReference type="Proteomes" id="UP000187406">
    <property type="component" value="Unassembled WGS sequence"/>
</dbReference>
<evidence type="ECO:0000256" key="7">
    <source>
        <dbReference type="ARBA" id="ARBA00023294"/>
    </source>
</evidence>
<keyword evidence="4 8" id="KW-0812">Transmembrane</keyword>
<gene>
    <name evidence="9" type="ORF">CFOL_v3_19959</name>
</gene>
<name>A0A1Q3C886_CEPFO</name>
<proteinExistence type="inferred from homology"/>
<dbReference type="PANTHER" id="PTHR31752:SF40">
    <property type="entry name" value="AUXIN EFFLUX CARRIER COMPONENT 8"/>
    <property type="match status" value="1"/>
</dbReference>
<dbReference type="EMBL" id="BDDD01001496">
    <property type="protein sequence ID" value="GAV76485.1"/>
    <property type="molecule type" value="Genomic_DNA"/>
</dbReference>